<evidence type="ECO:0000313" key="8">
    <source>
        <dbReference type="EMBL" id="CBY07449.1"/>
    </source>
</evidence>
<dbReference type="OrthoDB" id="10367882at2759"/>
<evidence type="ECO:0000313" key="9">
    <source>
        <dbReference type="Proteomes" id="UP000001307"/>
    </source>
</evidence>
<keyword evidence="9" id="KW-1185">Reference proteome</keyword>
<dbReference type="InParanoid" id="E4X2H2"/>
<dbReference type="Gene3D" id="1.20.1440.80">
    <property type="entry name" value="Gap junction channel protein cysteine-rich domain"/>
    <property type="match status" value="1"/>
</dbReference>
<dbReference type="Pfam" id="PF00029">
    <property type="entry name" value="Connexin"/>
    <property type="match status" value="1"/>
</dbReference>
<accession>E4X2H2</accession>
<dbReference type="PANTHER" id="PTHR11984:SF53">
    <property type="entry name" value="GAP JUNCTION PROTEIN"/>
    <property type="match status" value="1"/>
</dbReference>
<organism evidence="8">
    <name type="scientific">Oikopleura dioica</name>
    <name type="common">Tunicate</name>
    <dbReference type="NCBI Taxonomy" id="34765"/>
    <lineage>
        <taxon>Eukaryota</taxon>
        <taxon>Metazoa</taxon>
        <taxon>Chordata</taxon>
        <taxon>Tunicata</taxon>
        <taxon>Appendicularia</taxon>
        <taxon>Copelata</taxon>
        <taxon>Oikopleuridae</taxon>
        <taxon>Oikopleura</taxon>
    </lineage>
</organism>
<dbReference type="GO" id="GO:0007267">
    <property type="term" value="P:cell-cell signaling"/>
    <property type="evidence" value="ECO:0007669"/>
    <property type="project" value="TreeGrafter"/>
</dbReference>
<dbReference type="InterPro" id="IPR000500">
    <property type="entry name" value="Connexin"/>
</dbReference>
<feature type="domain" description="Connexin N-terminal" evidence="7">
    <location>
        <begin position="49"/>
        <end position="82"/>
    </location>
</feature>
<dbReference type="SMART" id="SM00037">
    <property type="entry name" value="CNX"/>
    <property type="match status" value="1"/>
</dbReference>
<evidence type="ECO:0000256" key="5">
    <source>
        <dbReference type="ARBA" id="ARBA00023136"/>
    </source>
</evidence>
<evidence type="ECO:0000256" key="4">
    <source>
        <dbReference type="ARBA" id="ARBA00022989"/>
    </source>
</evidence>
<feature type="transmembrane region" description="Helical" evidence="6">
    <location>
        <begin position="31"/>
        <end position="51"/>
    </location>
</feature>
<comment type="subcellular location">
    <subcellularLocation>
        <location evidence="1">Cell membrane</location>
        <topology evidence="1">Multi-pass membrane protein</topology>
    </subcellularLocation>
</comment>
<keyword evidence="4 6" id="KW-1133">Transmembrane helix</keyword>
<gene>
    <name evidence="8" type="ORF">GSOID_T00017131001</name>
</gene>
<sequence length="362" mass="40988">MSQAVLAGSRVTSLTNYYSRALPYTTTLGKFWYLTLVMRGIMIFTVGTDIYSNDASSFHCSSTQTLCETVCFNQFMPMNLTRFWTWHMVALGISAVAFVTAVNAPSKDLELMRSLEAKYNNNEKNEPPTYEQIKLQKLKSKYSDLNNIAERYKGRKTIVTTPNTKIHRAIFQLTLLGFELVFFVLFLHLLKHQYHYKTTWWTLLSTGKLFQTPASFSCVIDQTSLFNETENDNLKEMDSTDPRYYFWKAQNACSQAESICNVARFTEKTYITYFMLASNALAIVFLFLNGIYILGQTSVIGIKRGSSWINQKTQSLKKKRSQSLVITSAQSSGRRSTCSTPASVFAPGVSARSTRGAFAPSL</sequence>
<reference evidence="8" key="1">
    <citation type="journal article" date="2010" name="Science">
        <title>Plasticity of animal genome architecture unmasked by rapid evolution of a pelagic tunicate.</title>
        <authorList>
            <person name="Denoeud F."/>
            <person name="Henriet S."/>
            <person name="Mungpakdee S."/>
            <person name="Aury J.M."/>
            <person name="Da Silva C."/>
            <person name="Brinkmann H."/>
            <person name="Mikhaleva J."/>
            <person name="Olsen L.C."/>
            <person name="Jubin C."/>
            <person name="Canestro C."/>
            <person name="Bouquet J.M."/>
            <person name="Danks G."/>
            <person name="Poulain J."/>
            <person name="Campsteijn C."/>
            <person name="Adamski M."/>
            <person name="Cross I."/>
            <person name="Yadetie F."/>
            <person name="Muffato M."/>
            <person name="Louis A."/>
            <person name="Butcher S."/>
            <person name="Tsagkogeorga G."/>
            <person name="Konrad A."/>
            <person name="Singh S."/>
            <person name="Jensen M.F."/>
            <person name="Cong E.H."/>
            <person name="Eikeseth-Otteraa H."/>
            <person name="Noel B."/>
            <person name="Anthouard V."/>
            <person name="Porcel B.M."/>
            <person name="Kachouri-Lafond R."/>
            <person name="Nishino A."/>
            <person name="Ugolini M."/>
            <person name="Chourrout P."/>
            <person name="Nishida H."/>
            <person name="Aasland R."/>
            <person name="Huzurbazar S."/>
            <person name="Westhof E."/>
            <person name="Delsuc F."/>
            <person name="Lehrach H."/>
            <person name="Reinhardt R."/>
            <person name="Weissenbach J."/>
            <person name="Roy S.W."/>
            <person name="Artiguenave F."/>
            <person name="Postlethwait J.H."/>
            <person name="Manak J.R."/>
            <person name="Thompson E.M."/>
            <person name="Jaillon O."/>
            <person name="Du Pasquier L."/>
            <person name="Boudinot P."/>
            <person name="Liberles D.A."/>
            <person name="Volff J.N."/>
            <person name="Philippe H."/>
            <person name="Lenhard B."/>
            <person name="Roest Crollius H."/>
            <person name="Wincker P."/>
            <person name="Chourrout D."/>
        </authorList>
    </citation>
    <scope>NUCLEOTIDE SEQUENCE [LARGE SCALE GENOMIC DNA]</scope>
</reference>
<dbReference type="AlphaFoldDB" id="E4X2H2"/>
<dbReference type="InterPro" id="IPR038359">
    <property type="entry name" value="Connexin_N_sf"/>
</dbReference>
<dbReference type="GO" id="GO:0005243">
    <property type="term" value="F:gap junction channel activity"/>
    <property type="evidence" value="ECO:0007669"/>
    <property type="project" value="TreeGrafter"/>
</dbReference>
<keyword evidence="5 6" id="KW-0472">Membrane</keyword>
<keyword evidence="2" id="KW-1003">Cell membrane</keyword>
<evidence type="ECO:0000256" key="1">
    <source>
        <dbReference type="ARBA" id="ARBA00004651"/>
    </source>
</evidence>
<evidence type="ECO:0000256" key="6">
    <source>
        <dbReference type="SAM" id="Phobius"/>
    </source>
</evidence>
<feature type="transmembrane region" description="Helical" evidence="6">
    <location>
        <begin position="83"/>
        <end position="104"/>
    </location>
</feature>
<dbReference type="Proteomes" id="UP000001307">
    <property type="component" value="Unassembled WGS sequence"/>
</dbReference>
<name>E4X2H2_OIKDI</name>
<protein>
    <recommendedName>
        <fullName evidence="7">Connexin N-terminal domain-containing protein</fullName>
    </recommendedName>
</protein>
<dbReference type="InterPro" id="IPR013092">
    <property type="entry name" value="Connexin_N"/>
</dbReference>
<proteinExistence type="predicted"/>
<feature type="transmembrane region" description="Helical" evidence="6">
    <location>
        <begin position="273"/>
        <end position="294"/>
    </location>
</feature>
<evidence type="ECO:0000259" key="7">
    <source>
        <dbReference type="SMART" id="SM00037"/>
    </source>
</evidence>
<dbReference type="GO" id="GO:0005922">
    <property type="term" value="C:connexin complex"/>
    <property type="evidence" value="ECO:0007669"/>
    <property type="project" value="InterPro"/>
</dbReference>
<evidence type="ECO:0000256" key="3">
    <source>
        <dbReference type="ARBA" id="ARBA00022692"/>
    </source>
</evidence>
<evidence type="ECO:0000256" key="2">
    <source>
        <dbReference type="ARBA" id="ARBA00022475"/>
    </source>
</evidence>
<feature type="transmembrane region" description="Helical" evidence="6">
    <location>
        <begin position="169"/>
        <end position="190"/>
    </location>
</feature>
<dbReference type="PANTHER" id="PTHR11984">
    <property type="entry name" value="CONNEXIN"/>
    <property type="match status" value="1"/>
</dbReference>
<keyword evidence="3 6" id="KW-0812">Transmembrane</keyword>
<dbReference type="EMBL" id="FN653022">
    <property type="protein sequence ID" value="CBY07449.1"/>
    <property type="molecule type" value="Genomic_DNA"/>
</dbReference>